<reference evidence="2 3" key="1">
    <citation type="journal article" date="2023" name="Sci. Data">
        <title>Genome assembly of the Korean intertidal mud-creeper Batillaria attramentaria.</title>
        <authorList>
            <person name="Patra A.K."/>
            <person name="Ho P.T."/>
            <person name="Jun S."/>
            <person name="Lee S.J."/>
            <person name="Kim Y."/>
            <person name="Won Y.J."/>
        </authorList>
    </citation>
    <scope>NUCLEOTIDE SEQUENCE [LARGE SCALE GENOMIC DNA]</scope>
    <source>
        <strain evidence="2">Wonlab-2016</strain>
    </source>
</reference>
<proteinExistence type="predicted"/>
<evidence type="ECO:0000313" key="3">
    <source>
        <dbReference type="Proteomes" id="UP001519460"/>
    </source>
</evidence>
<keyword evidence="3" id="KW-1185">Reference proteome</keyword>
<comment type="caution">
    <text evidence="2">The sequence shown here is derived from an EMBL/GenBank/DDBJ whole genome shotgun (WGS) entry which is preliminary data.</text>
</comment>
<evidence type="ECO:0000256" key="1">
    <source>
        <dbReference type="SAM" id="SignalP"/>
    </source>
</evidence>
<dbReference type="EMBL" id="JACVVK020000099">
    <property type="protein sequence ID" value="KAK7492819.1"/>
    <property type="molecule type" value="Genomic_DNA"/>
</dbReference>
<gene>
    <name evidence="2" type="ORF">BaRGS_00015957</name>
</gene>
<accession>A0ABD0L161</accession>
<feature type="chain" id="PRO_5044882511" evidence="1">
    <location>
        <begin position="22"/>
        <end position="72"/>
    </location>
</feature>
<protein>
    <submittedName>
        <fullName evidence="2">Uncharacterized protein</fullName>
    </submittedName>
</protein>
<evidence type="ECO:0000313" key="2">
    <source>
        <dbReference type="EMBL" id="KAK7492819.1"/>
    </source>
</evidence>
<dbReference type="AlphaFoldDB" id="A0ABD0L161"/>
<sequence>MTFKLVATLFVAMAMVHICMALPMDTDAGLNEDSKMSLRDTMSLASLAPDVALQKKSAEERIIEGEEKMKSC</sequence>
<dbReference type="Proteomes" id="UP001519460">
    <property type="component" value="Unassembled WGS sequence"/>
</dbReference>
<feature type="signal peptide" evidence="1">
    <location>
        <begin position="1"/>
        <end position="21"/>
    </location>
</feature>
<name>A0ABD0L161_9CAEN</name>
<organism evidence="2 3">
    <name type="scientific">Batillaria attramentaria</name>
    <dbReference type="NCBI Taxonomy" id="370345"/>
    <lineage>
        <taxon>Eukaryota</taxon>
        <taxon>Metazoa</taxon>
        <taxon>Spiralia</taxon>
        <taxon>Lophotrochozoa</taxon>
        <taxon>Mollusca</taxon>
        <taxon>Gastropoda</taxon>
        <taxon>Caenogastropoda</taxon>
        <taxon>Sorbeoconcha</taxon>
        <taxon>Cerithioidea</taxon>
        <taxon>Batillariidae</taxon>
        <taxon>Batillaria</taxon>
    </lineage>
</organism>
<keyword evidence="1" id="KW-0732">Signal</keyword>